<organism evidence="2 3">
    <name type="scientific">Streptomyces bugieae</name>
    <dbReference type="NCBI Taxonomy" id="3098223"/>
    <lineage>
        <taxon>Bacteria</taxon>
        <taxon>Bacillati</taxon>
        <taxon>Actinomycetota</taxon>
        <taxon>Actinomycetes</taxon>
        <taxon>Kitasatosporales</taxon>
        <taxon>Streptomycetaceae</taxon>
        <taxon>Streptomyces</taxon>
    </lineage>
</organism>
<dbReference type="EMBL" id="JAZBJP010000002">
    <property type="protein sequence ID" value="MEE4419560.1"/>
    <property type="molecule type" value="Genomic_DNA"/>
</dbReference>
<sequence length="257" mass="28900">MLKIRRSKPAANFTILPNELLRDDRLTYCARGVLAELLSRPSGWETNADALSERARRHRGDVVGEGRRGLRAAFAELEAAGYVIRRKEKAEKGRFVTVLEVYDVPQGRGTARGTSASVTSASVTSAAGTSSVSTDGRSTDEEDAGEEHSSALAGARAGQQAGPQDRRREELHRLYEAANELDDHRLRRLLLQFEKKRPRIYREQRQLALAQLARESPKILRTADSVRAVDLLSFKYALLHYQEPGIPEWLRRFPRPR</sequence>
<dbReference type="RefSeq" id="WP_330821233.1">
    <property type="nucleotide sequence ID" value="NZ_JAZBJP010000002.1"/>
</dbReference>
<comment type="caution">
    <text evidence="2">The sequence shown here is derived from an EMBL/GenBank/DDBJ whole genome shotgun (WGS) entry which is preliminary data.</text>
</comment>
<feature type="region of interest" description="Disordered" evidence="1">
    <location>
        <begin position="107"/>
        <end position="168"/>
    </location>
</feature>
<evidence type="ECO:0000313" key="2">
    <source>
        <dbReference type="EMBL" id="MEE4419560.1"/>
    </source>
</evidence>
<evidence type="ECO:0000256" key="1">
    <source>
        <dbReference type="SAM" id="MobiDB-lite"/>
    </source>
</evidence>
<feature type="compositionally biased region" description="Low complexity" evidence="1">
    <location>
        <begin position="109"/>
        <end position="134"/>
    </location>
</feature>
<proteinExistence type="predicted"/>
<accession>A0ABU7NMW4</accession>
<feature type="compositionally biased region" description="Low complexity" evidence="1">
    <location>
        <begin position="153"/>
        <end position="163"/>
    </location>
</feature>
<protein>
    <submittedName>
        <fullName evidence="2">Uncharacterized protein</fullName>
    </submittedName>
</protein>
<gene>
    <name evidence="2" type="ORF">V2J85_09365</name>
</gene>
<dbReference type="Proteomes" id="UP001307760">
    <property type="component" value="Unassembled WGS sequence"/>
</dbReference>
<name>A0ABU7NMW4_9ACTN</name>
<evidence type="ECO:0000313" key="3">
    <source>
        <dbReference type="Proteomes" id="UP001307760"/>
    </source>
</evidence>
<reference evidence="2 3" key="1">
    <citation type="submission" date="2023-12" db="EMBL/GenBank/DDBJ databases">
        <title>30 novel species of actinomycetes from the DSMZ collection.</title>
        <authorList>
            <person name="Nouioui I."/>
        </authorList>
    </citation>
    <scope>NUCLEOTIDE SEQUENCE [LARGE SCALE GENOMIC DNA]</scope>
    <source>
        <strain evidence="2 3">DSM 41528</strain>
    </source>
</reference>
<keyword evidence="3" id="KW-1185">Reference proteome</keyword>